<dbReference type="Proteomes" id="UP000321400">
    <property type="component" value="Unassembled WGS sequence"/>
</dbReference>
<protein>
    <submittedName>
        <fullName evidence="2">Uncharacterized protein</fullName>
    </submittedName>
</protein>
<sequence>MRPLRKKSTDLHGTNKRKCGGGIEERDPIGLIREALDHCELDLVIGKKTSAKLSRKKAVE</sequence>
<dbReference type="AlphaFoldDB" id="A0A511X4W7"/>
<keyword evidence="3" id="KW-1185">Reference proteome</keyword>
<proteinExistence type="predicted"/>
<dbReference type="RefSeq" id="WP_089803585.1">
    <property type="nucleotide sequence ID" value="NZ_BJYE01000049.1"/>
</dbReference>
<feature type="region of interest" description="Disordered" evidence="1">
    <location>
        <begin position="1"/>
        <end position="23"/>
    </location>
</feature>
<organism evidence="2 3">
    <name type="scientific">Halolactibacillus alkaliphilus</name>
    <dbReference type="NCBI Taxonomy" id="442899"/>
    <lineage>
        <taxon>Bacteria</taxon>
        <taxon>Bacillati</taxon>
        <taxon>Bacillota</taxon>
        <taxon>Bacilli</taxon>
        <taxon>Bacillales</taxon>
        <taxon>Bacillaceae</taxon>
        <taxon>Halolactibacillus</taxon>
    </lineage>
</organism>
<comment type="caution">
    <text evidence="2">The sequence shown here is derived from an EMBL/GenBank/DDBJ whole genome shotgun (WGS) entry which is preliminary data.</text>
</comment>
<gene>
    <name evidence="2" type="ORF">HAL01_24090</name>
</gene>
<dbReference type="OrthoDB" id="9776104at2"/>
<evidence type="ECO:0000313" key="3">
    <source>
        <dbReference type="Proteomes" id="UP000321400"/>
    </source>
</evidence>
<reference evidence="2 3" key="1">
    <citation type="submission" date="2019-07" db="EMBL/GenBank/DDBJ databases">
        <title>Whole genome shotgun sequence of Halolactibacillus alkaliphilus NBRC 103919.</title>
        <authorList>
            <person name="Hosoyama A."/>
            <person name="Uohara A."/>
            <person name="Ohji S."/>
            <person name="Ichikawa N."/>
        </authorList>
    </citation>
    <scope>NUCLEOTIDE SEQUENCE [LARGE SCALE GENOMIC DNA]</scope>
    <source>
        <strain evidence="2 3">NBRC 103919</strain>
    </source>
</reference>
<name>A0A511X4W7_9BACI</name>
<evidence type="ECO:0000313" key="2">
    <source>
        <dbReference type="EMBL" id="GEN57945.1"/>
    </source>
</evidence>
<dbReference type="EMBL" id="BJYE01000049">
    <property type="protein sequence ID" value="GEN57945.1"/>
    <property type="molecule type" value="Genomic_DNA"/>
</dbReference>
<evidence type="ECO:0000256" key="1">
    <source>
        <dbReference type="SAM" id="MobiDB-lite"/>
    </source>
</evidence>
<accession>A0A511X4W7</accession>